<dbReference type="InterPro" id="IPR006533">
    <property type="entry name" value="T6SS_Vgr_RhsGE"/>
</dbReference>
<dbReference type="PATRIC" id="fig|219572.3.peg.2945"/>
<evidence type="ECO:0000256" key="1">
    <source>
        <dbReference type="ARBA" id="ARBA00005558"/>
    </source>
</evidence>
<dbReference type="Gene3D" id="3.55.50.10">
    <property type="entry name" value="Baseplate protein-like domains"/>
    <property type="match status" value="1"/>
</dbReference>
<name>A0A172Z1J9_9PSED</name>
<protein>
    <submittedName>
        <fullName evidence="4">Rhs element Vgr protein</fullName>
    </submittedName>
</protein>
<dbReference type="Gene3D" id="2.40.50.230">
    <property type="entry name" value="Gp5 N-terminal domain"/>
    <property type="match status" value="1"/>
</dbReference>
<dbReference type="Proteomes" id="UP000077829">
    <property type="component" value="Chromosome"/>
</dbReference>
<accession>A0A172Z1J9</accession>
<reference evidence="4 5" key="1">
    <citation type="submission" date="2016-05" db="EMBL/GenBank/DDBJ databases">
        <title>Complete genome sequence of Pseudomonas antarctica PAMC 27494.</title>
        <authorList>
            <person name="Lee J."/>
        </authorList>
    </citation>
    <scope>NUCLEOTIDE SEQUENCE [LARGE SCALE GENOMIC DNA]</scope>
    <source>
        <strain evidence="4 5">PAMC 27494</strain>
    </source>
</reference>
<dbReference type="Gene3D" id="2.30.110.50">
    <property type="match status" value="1"/>
</dbReference>
<dbReference type="Pfam" id="PF04717">
    <property type="entry name" value="Phage_base_V"/>
    <property type="match status" value="1"/>
</dbReference>
<proteinExistence type="inferred from homology"/>
<feature type="domain" description="Gp5/Type VI secretion system Vgr protein OB-fold" evidence="3">
    <location>
        <begin position="420"/>
        <end position="480"/>
    </location>
</feature>
<evidence type="ECO:0000313" key="4">
    <source>
        <dbReference type="EMBL" id="ANF86261.1"/>
    </source>
</evidence>
<dbReference type="KEGG" id="panr:A7J50_2868"/>
<evidence type="ECO:0000313" key="5">
    <source>
        <dbReference type="Proteomes" id="UP000077829"/>
    </source>
</evidence>
<dbReference type="Pfam" id="PF05954">
    <property type="entry name" value="Phage_GPD"/>
    <property type="match status" value="1"/>
</dbReference>
<evidence type="ECO:0000259" key="3">
    <source>
        <dbReference type="Pfam" id="PF04717"/>
    </source>
</evidence>
<feature type="region of interest" description="Disordered" evidence="2">
    <location>
        <begin position="563"/>
        <end position="599"/>
    </location>
</feature>
<evidence type="ECO:0000256" key="2">
    <source>
        <dbReference type="SAM" id="MobiDB-lite"/>
    </source>
</evidence>
<dbReference type="AlphaFoldDB" id="A0A172Z1J9"/>
<dbReference type="STRING" id="219572.A7J50_2868"/>
<dbReference type="InterPro" id="IPR037026">
    <property type="entry name" value="Vgr_OB-fold_dom_sf"/>
</dbReference>
<dbReference type="InterPro" id="IPR017847">
    <property type="entry name" value="T6SS_RhsGE_Vgr_subset"/>
</dbReference>
<dbReference type="Gene3D" id="4.10.220.110">
    <property type="match status" value="1"/>
</dbReference>
<dbReference type="InterPro" id="IPR006531">
    <property type="entry name" value="Gp5/Vgr_OB"/>
</dbReference>
<dbReference type="SUPFAM" id="SSF69349">
    <property type="entry name" value="Phage fibre proteins"/>
    <property type="match status" value="1"/>
</dbReference>
<dbReference type="NCBIfam" id="TIGR03361">
    <property type="entry name" value="VI_Rhs_Vgr"/>
    <property type="match status" value="1"/>
</dbReference>
<dbReference type="SUPFAM" id="SSF69279">
    <property type="entry name" value="Phage tail proteins"/>
    <property type="match status" value="2"/>
</dbReference>
<dbReference type="RefSeq" id="WP_064452392.1">
    <property type="nucleotide sequence ID" value="NZ_CP015600.1"/>
</dbReference>
<organism evidence="4 5">
    <name type="scientific">Pseudomonas antarctica</name>
    <dbReference type="NCBI Taxonomy" id="219572"/>
    <lineage>
        <taxon>Bacteria</taxon>
        <taxon>Pseudomonadati</taxon>
        <taxon>Pseudomonadota</taxon>
        <taxon>Gammaproteobacteria</taxon>
        <taxon>Pseudomonadales</taxon>
        <taxon>Pseudomonadaceae</taxon>
        <taxon>Pseudomonas</taxon>
    </lineage>
</organism>
<dbReference type="EMBL" id="CP015600">
    <property type="protein sequence ID" value="ANF86261.1"/>
    <property type="molecule type" value="Genomic_DNA"/>
</dbReference>
<gene>
    <name evidence="4" type="ORF">A7J50_2868</name>
</gene>
<sequence>MTLTEQPLCTFLSDALALEPLLVARWQGEDVLSRPYRFEVVLASLNPLLNEDAMLGAAAHLTLFDTLGTAHPYHGIVTSVELLDADDLYHYCRVVLEPRITRLRQQRFSEIWLDKNLPELVRDILKNADLTREGPGSDSISTAAFDFDVRLRGDDIPHTQANFTCQYEESSFDFLSRLLEYSGCYYFFEQQDQQEALIICSDRSAQPKTVLPVLYRPLDTALNNGLQAVAHTFIRRTLVQPEQVVLQDFSASNAQLALHSTASVAAGSVAEDAQAPSASPAFSGDYGLYGEHFGSHAQGIWLAQRRAQALGCRHRLFHGSGHVTGLRSGGSMVLAGHARPCMNAAYQVLEVHHSGQQPLPATGEDNVARDTQTRFLVIPAEVQFRPPLETPKPNAFGVLSAVVDGDDSGKPLLNQHGCYKVRFPFTRDQKPSTRGSAWLRRVSLSAGSSHGMHFPLLKGSEVLVSFLGGDPDRPIIVGCVPNSENPSMVIERNATQSGFSTAGGHFLAMEDHPGAAHLKLGAPGGNSTFTLGNGEVAGAQLRTNAHMQLTSSSLTHEVPGVYSLSMGTGDPATASGSDSGPDTTVPTPPPKPTPGELNTGVNWGGPNWLNLGAKAEFSNAPTFSTSLKTAAAQLEASLGGAKGSLTVQGKATTVNMSGVSISLSCNGFTYVWEKIGKKVAAISEDKKLIDKTVASVSKLEAELHKVTADLYTVTGTTSITLKCAEHSIVLNQDGIRIQSPKPIMIDGDVAITGKTRFVGNVDVAGDINCKNATVSSQLKATYTSLDELSATNATLGAVYIPPTPTQALIEAEETARLKAFEVLNEMAEAVARGLDDGANAALQVVDNFEP</sequence>
<dbReference type="NCBIfam" id="TIGR01646">
    <property type="entry name" value="vgr_GE"/>
    <property type="match status" value="1"/>
</dbReference>
<dbReference type="SUPFAM" id="SSF69255">
    <property type="entry name" value="gp5 N-terminal domain-like"/>
    <property type="match status" value="1"/>
</dbReference>
<comment type="similarity">
    <text evidence="1">Belongs to the VgrG protein family.</text>
</comment>